<name>A0A4Q7M2X4_9MICO</name>
<dbReference type="AlphaFoldDB" id="A0A4Q7M2X4"/>
<dbReference type="RefSeq" id="WP_130415566.1">
    <property type="nucleotide sequence ID" value="NZ_SGWX01000001.1"/>
</dbReference>
<organism evidence="1 2">
    <name type="scientific">Xylanimonas ulmi</name>
    <dbReference type="NCBI Taxonomy" id="228973"/>
    <lineage>
        <taxon>Bacteria</taxon>
        <taxon>Bacillati</taxon>
        <taxon>Actinomycetota</taxon>
        <taxon>Actinomycetes</taxon>
        <taxon>Micrococcales</taxon>
        <taxon>Promicromonosporaceae</taxon>
        <taxon>Xylanimonas</taxon>
    </lineage>
</organism>
<comment type="caution">
    <text evidence="1">The sequence shown here is derived from an EMBL/GenBank/DDBJ whole genome shotgun (WGS) entry which is preliminary data.</text>
</comment>
<keyword evidence="2" id="KW-1185">Reference proteome</keyword>
<evidence type="ECO:0000313" key="1">
    <source>
        <dbReference type="EMBL" id="RZS62256.1"/>
    </source>
</evidence>
<accession>A0A4Q7M2X4</accession>
<proteinExistence type="predicted"/>
<protein>
    <submittedName>
        <fullName evidence="1">Uncharacterized protein</fullName>
    </submittedName>
</protein>
<gene>
    <name evidence="1" type="ORF">EV386_2581</name>
</gene>
<sequence length="154" mass="16461">MPSTLTPSTTTPSTLTPTAAEFLALVAALDEPLPDLVRPLRWARGLAGEEVVEGRLESLTQIADLLPFSVDGWLTVGTLDRPPGPGYFYAQAMCLGREYAVQVTQAHPDGRIPLSDLAHGDQSLLSRAEAIAVMVAHCQEPGSVGGYAQSVEWY</sequence>
<dbReference type="Proteomes" id="UP000293852">
    <property type="component" value="Unassembled WGS sequence"/>
</dbReference>
<reference evidence="1 2" key="1">
    <citation type="submission" date="2019-02" db="EMBL/GenBank/DDBJ databases">
        <title>Sequencing the genomes of 1000 actinobacteria strains.</title>
        <authorList>
            <person name="Klenk H.-P."/>
        </authorList>
    </citation>
    <scope>NUCLEOTIDE SEQUENCE [LARGE SCALE GENOMIC DNA]</scope>
    <source>
        <strain evidence="1 2">DSM 16932</strain>
    </source>
</reference>
<dbReference type="EMBL" id="SGWX01000001">
    <property type="protein sequence ID" value="RZS62256.1"/>
    <property type="molecule type" value="Genomic_DNA"/>
</dbReference>
<evidence type="ECO:0000313" key="2">
    <source>
        <dbReference type="Proteomes" id="UP000293852"/>
    </source>
</evidence>